<sequence length="32" mass="3884">MEVVKMKQHEKNKGWNEENQPVLEVVKYVQKL</sequence>
<protein>
    <submittedName>
        <fullName evidence="1">Uncharacterized protein</fullName>
    </submittedName>
</protein>
<evidence type="ECO:0000313" key="1">
    <source>
        <dbReference type="EMBL" id="CAA6799282.1"/>
    </source>
</evidence>
<proteinExistence type="predicted"/>
<gene>
    <name evidence="1" type="ORF">HELGO_WM11469</name>
</gene>
<reference evidence="1" key="1">
    <citation type="submission" date="2020-01" db="EMBL/GenBank/DDBJ databases">
        <authorList>
            <person name="Meier V. D."/>
            <person name="Meier V D."/>
        </authorList>
    </citation>
    <scope>NUCLEOTIDE SEQUENCE</scope>
    <source>
        <strain evidence="1">HLG_WM_MAG_06</strain>
    </source>
</reference>
<dbReference type="AlphaFoldDB" id="A0A6S6S1T4"/>
<accession>A0A6S6S1T4</accession>
<dbReference type="EMBL" id="CACVAP010000017">
    <property type="protein sequence ID" value="CAA6799282.1"/>
    <property type="molecule type" value="Genomic_DNA"/>
</dbReference>
<organism evidence="1">
    <name type="scientific">uncultured Sulfurovum sp</name>
    <dbReference type="NCBI Taxonomy" id="269237"/>
    <lineage>
        <taxon>Bacteria</taxon>
        <taxon>Pseudomonadati</taxon>
        <taxon>Campylobacterota</taxon>
        <taxon>Epsilonproteobacteria</taxon>
        <taxon>Campylobacterales</taxon>
        <taxon>Sulfurovaceae</taxon>
        <taxon>Sulfurovum</taxon>
        <taxon>environmental samples</taxon>
    </lineage>
</organism>
<name>A0A6S6S1T4_9BACT</name>